<protein>
    <submittedName>
        <fullName evidence="2">Uncharacterized protein</fullName>
    </submittedName>
</protein>
<proteinExistence type="predicted"/>
<evidence type="ECO:0000313" key="2">
    <source>
        <dbReference type="EMBL" id="NVE93321.1"/>
    </source>
</evidence>
<dbReference type="Proteomes" id="UP000546031">
    <property type="component" value="Unassembled WGS sequence"/>
</dbReference>
<feature type="region of interest" description="Disordered" evidence="1">
    <location>
        <begin position="369"/>
        <end position="444"/>
    </location>
</feature>
<accession>A0A850H8N6</accession>
<dbReference type="EMBL" id="JABWTA010000001">
    <property type="protein sequence ID" value="NVE93321.1"/>
    <property type="molecule type" value="Genomic_DNA"/>
</dbReference>
<keyword evidence="3" id="KW-1185">Reference proteome</keyword>
<feature type="compositionally biased region" description="Polar residues" evidence="1">
    <location>
        <begin position="435"/>
        <end position="444"/>
    </location>
</feature>
<sequence>MIQLPSSMIPQPTGGPSIAVGKPLESITEIGLSAEFAAALADVLQIENGEVQLVSGGPRLPGGNSLPGDSDPVELLGNLLPDGAAASAGDDPEITRDDQEIGRDQRIALIDGRLQVVVPGETNLALTSAAQTSSPQTGTLTDTTNSTPPLAASIARLQSLLSQTGSNDAGQPAAARQANGIEARRAGLERALEAIMGRAAQPAGPSVQIPPTQDAELPSLQSSAMLERLAEAIGRPASEVRERFAIVQEIMRDPAPTSRALDQLGLTTGATSDTANASTQRLSTSGFESALRDSSQLETLIENLAQARETGRAAKGEMLVRHEDFGVVSMKLAAIEGELKATLNSRDPGFALAAQNAIAERSVAAVSDSYNAQSRGQDNAAGQGSSGGQQQRDFGAQLQQGGGSGEQSSAQSERDSMSGQASRSSDEQREEMITSGPSTSGLYA</sequence>
<comment type="caution">
    <text evidence="2">The sequence shown here is derived from an EMBL/GenBank/DDBJ whole genome shotgun (WGS) entry which is preliminary data.</text>
</comment>
<dbReference type="AlphaFoldDB" id="A0A850H8N6"/>
<feature type="compositionally biased region" description="Low complexity" evidence="1">
    <location>
        <begin position="388"/>
        <end position="399"/>
    </location>
</feature>
<name>A0A850H8N6_9SPHN</name>
<evidence type="ECO:0000256" key="1">
    <source>
        <dbReference type="SAM" id="MobiDB-lite"/>
    </source>
</evidence>
<dbReference type="RefSeq" id="WP_176271697.1">
    <property type="nucleotide sequence ID" value="NZ_JABWTA010000001.1"/>
</dbReference>
<organism evidence="2 3">
    <name type="scientific">Altererythrobacter lutimaris</name>
    <dbReference type="NCBI Taxonomy" id="2743979"/>
    <lineage>
        <taxon>Bacteria</taxon>
        <taxon>Pseudomonadati</taxon>
        <taxon>Pseudomonadota</taxon>
        <taxon>Alphaproteobacteria</taxon>
        <taxon>Sphingomonadales</taxon>
        <taxon>Erythrobacteraceae</taxon>
        <taxon>Altererythrobacter</taxon>
    </lineage>
</organism>
<feature type="region of interest" description="Disordered" evidence="1">
    <location>
        <begin position="128"/>
        <end position="148"/>
    </location>
</feature>
<gene>
    <name evidence="2" type="ORF">HUO12_00250</name>
</gene>
<evidence type="ECO:0000313" key="3">
    <source>
        <dbReference type="Proteomes" id="UP000546031"/>
    </source>
</evidence>
<reference evidence="2 3" key="1">
    <citation type="submission" date="2020-06" db="EMBL/GenBank/DDBJ databases">
        <title>Altererythrobacter lutimaris sp. nov., a marine bacterium isolated from a tidal flat.</title>
        <authorList>
            <person name="Kim D."/>
            <person name="Yoo Y."/>
            <person name="Kim J.-J."/>
        </authorList>
    </citation>
    <scope>NUCLEOTIDE SEQUENCE [LARGE SCALE GENOMIC DNA]</scope>
    <source>
        <strain evidence="2 3">JGD-16</strain>
    </source>
</reference>